<feature type="region of interest" description="Disordered" evidence="1">
    <location>
        <begin position="727"/>
        <end position="853"/>
    </location>
</feature>
<gene>
    <name evidence="2" type="ORF">QBC42DRAFT_345844</name>
</gene>
<feature type="compositionally biased region" description="Basic and acidic residues" evidence="1">
    <location>
        <begin position="85"/>
        <end position="95"/>
    </location>
</feature>
<proteinExistence type="predicted"/>
<dbReference type="EMBL" id="MU864964">
    <property type="protein sequence ID" value="KAK4463008.1"/>
    <property type="molecule type" value="Genomic_DNA"/>
</dbReference>
<evidence type="ECO:0000313" key="3">
    <source>
        <dbReference type="Proteomes" id="UP001321749"/>
    </source>
</evidence>
<feature type="compositionally biased region" description="Polar residues" evidence="1">
    <location>
        <begin position="142"/>
        <end position="151"/>
    </location>
</feature>
<dbReference type="AlphaFoldDB" id="A0AAV9HQ30"/>
<feature type="region of interest" description="Disordered" evidence="1">
    <location>
        <begin position="431"/>
        <end position="523"/>
    </location>
</feature>
<reference evidence="2" key="2">
    <citation type="submission" date="2023-06" db="EMBL/GenBank/DDBJ databases">
        <authorList>
            <consortium name="Lawrence Berkeley National Laboratory"/>
            <person name="Mondo S.J."/>
            <person name="Hensen N."/>
            <person name="Bonometti L."/>
            <person name="Westerberg I."/>
            <person name="Brannstrom I.O."/>
            <person name="Guillou S."/>
            <person name="Cros-Aarteil S."/>
            <person name="Calhoun S."/>
            <person name="Haridas S."/>
            <person name="Kuo A."/>
            <person name="Pangilinan J."/>
            <person name="Riley R."/>
            <person name="Labutti K."/>
            <person name="Andreopoulos B."/>
            <person name="Lipzen A."/>
            <person name="Chen C."/>
            <person name="Yanf M."/>
            <person name="Daum C."/>
            <person name="Ng V."/>
            <person name="Clum A."/>
            <person name="Steindorff A."/>
            <person name="Ohm R."/>
            <person name="Martin F."/>
            <person name="Silar P."/>
            <person name="Natvig D."/>
            <person name="Lalanne C."/>
            <person name="Gautier V."/>
            <person name="Ament-Velasquez S.L."/>
            <person name="Kruys A."/>
            <person name="Hutchinson M.I."/>
            <person name="Powell A.J."/>
            <person name="Barry K."/>
            <person name="Miller A.N."/>
            <person name="Grigoriev I.V."/>
            <person name="Debuchy R."/>
            <person name="Gladieux P."/>
            <person name="Thoren M.H."/>
            <person name="Johannesson H."/>
        </authorList>
    </citation>
    <scope>NUCLEOTIDE SEQUENCE</scope>
    <source>
        <strain evidence="2">PSN324</strain>
    </source>
</reference>
<feature type="region of interest" description="Disordered" evidence="1">
    <location>
        <begin position="65"/>
        <end position="296"/>
    </location>
</feature>
<dbReference type="Proteomes" id="UP001321749">
    <property type="component" value="Unassembled WGS sequence"/>
</dbReference>
<protein>
    <submittedName>
        <fullName evidence="2">Uncharacterized protein</fullName>
    </submittedName>
</protein>
<feature type="compositionally biased region" description="Polar residues" evidence="1">
    <location>
        <begin position="159"/>
        <end position="171"/>
    </location>
</feature>
<evidence type="ECO:0000256" key="1">
    <source>
        <dbReference type="SAM" id="MobiDB-lite"/>
    </source>
</evidence>
<feature type="region of interest" description="Disordered" evidence="1">
    <location>
        <begin position="313"/>
        <end position="358"/>
    </location>
</feature>
<feature type="compositionally biased region" description="Basic residues" evidence="1">
    <location>
        <begin position="595"/>
        <end position="606"/>
    </location>
</feature>
<feature type="compositionally biased region" description="Basic residues" evidence="1">
    <location>
        <begin position="69"/>
        <end position="84"/>
    </location>
</feature>
<sequence>MSRHSLDIRADLEAQIPSSSSPEYRRAPYGNSASSPLKKRVVFSAENLRTIRTILDEARARRLLSPVKAKPRKSPHSSHRISRGHVREFAQRRGGEGGGGGGGRRVIAVGARPAIHPSTVPRLPFPRPSSSALRPLDPTVPNPTMASSPTASRWPAYCPNSTPSRSQTSAGGVTADGLPSYDSLSVPSPKRQLFSNLTGTGRKRLGTPEVGSDDRSGDELGQRDELGMSDDMAVSVKRSQVLQSPSRRPPAPASVVRSAIRFGPPAQKIRQKGTRASGEGEGRDPGEGNAGGARRRRGLAVWRLASPPKIRAPQVRTRVAESEYESPAVHRLEEYFSAEEDEDVDEEEGQVEVKTEPAVNVEQELDTAQGHQEQSAPAPGLNMHNTVRTARLSEGFEAPPDLLEVQDGPLEAVAQAVAAELDVYETVVGWIPQTGEQLRRENGREASGSDDHSNEKEQQDQEEEHNEHDEREGAPVHEQHKQHERREEHEENEHGEHEEHGKGRDDNEKPAAPSEERPLTKCGNRLYSEWTGTWDGKPCKVPGASHRACLLNDNRDGTLSVVGKRETKDPESGRMPALVISRNPIDPDTAPPKAAPRKPGRKRKRCTASSAKASPKKPKPQTPRERPSSSTALRTSTAPRSRASFLVVDIPCDETSAAKASQFQRVEPALWQRLDLPAGGCRSFKVDGRFPECVVLPESGVSSQLKEYFKGRCSSCFYRGLEECDGEESESDSSSSSSGGGGGGGGGDDEATVATSPPVLMSVSEQQRRSARTQSTSSSLQSTSSAKATKQRTSRRPTTASKADISLRRCSTRTAASEVTRTDSLPRTQASRTRAKANGMGVTQAKKSTTVTRISATSAPASAETVSPYKMADWELAPGRISVDIAFSSTYLLSSSSSSQSDPVPLTSTTTFQLVNVRPGQRITWEAGENMTRICSVAKGVVSVKLCGKEFSLGPNGIWKVPAGEECSVGKISVSVCLLGSPKDDVGKEEVEPVLFHYAASLPPF</sequence>
<evidence type="ECO:0000313" key="2">
    <source>
        <dbReference type="EMBL" id="KAK4463008.1"/>
    </source>
</evidence>
<feature type="compositionally biased region" description="Basic and acidic residues" evidence="1">
    <location>
        <begin position="437"/>
        <end position="519"/>
    </location>
</feature>
<feature type="compositionally biased region" description="Basic and acidic residues" evidence="1">
    <location>
        <begin position="212"/>
        <end position="226"/>
    </location>
</feature>
<feature type="region of interest" description="Disordered" evidence="1">
    <location>
        <begin position="1"/>
        <end position="38"/>
    </location>
</feature>
<feature type="compositionally biased region" description="Low complexity" evidence="1">
    <location>
        <begin position="772"/>
        <end position="788"/>
    </location>
</feature>
<keyword evidence="3" id="KW-1185">Reference proteome</keyword>
<comment type="caution">
    <text evidence="2">The sequence shown here is derived from an EMBL/GenBank/DDBJ whole genome shotgun (WGS) entry which is preliminary data.</text>
</comment>
<feature type="compositionally biased region" description="Acidic residues" evidence="1">
    <location>
        <begin position="336"/>
        <end position="350"/>
    </location>
</feature>
<reference evidence="2" key="1">
    <citation type="journal article" date="2023" name="Mol. Phylogenet. Evol.">
        <title>Genome-scale phylogeny and comparative genomics of the fungal order Sordariales.</title>
        <authorList>
            <person name="Hensen N."/>
            <person name="Bonometti L."/>
            <person name="Westerberg I."/>
            <person name="Brannstrom I.O."/>
            <person name="Guillou S."/>
            <person name="Cros-Aarteil S."/>
            <person name="Calhoun S."/>
            <person name="Haridas S."/>
            <person name="Kuo A."/>
            <person name="Mondo S."/>
            <person name="Pangilinan J."/>
            <person name="Riley R."/>
            <person name="LaButti K."/>
            <person name="Andreopoulos B."/>
            <person name="Lipzen A."/>
            <person name="Chen C."/>
            <person name="Yan M."/>
            <person name="Daum C."/>
            <person name="Ng V."/>
            <person name="Clum A."/>
            <person name="Steindorff A."/>
            <person name="Ohm R.A."/>
            <person name="Martin F."/>
            <person name="Silar P."/>
            <person name="Natvig D.O."/>
            <person name="Lalanne C."/>
            <person name="Gautier V."/>
            <person name="Ament-Velasquez S.L."/>
            <person name="Kruys A."/>
            <person name="Hutchinson M.I."/>
            <person name="Powell A.J."/>
            <person name="Barry K."/>
            <person name="Miller A.N."/>
            <person name="Grigoriev I.V."/>
            <person name="Debuchy R."/>
            <person name="Gladieux P."/>
            <person name="Hiltunen Thoren M."/>
            <person name="Johannesson H."/>
        </authorList>
    </citation>
    <scope>NUCLEOTIDE SEQUENCE</scope>
    <source>
        <strain evidence="2">PSN324</strain>
    </source>
</reference>
<name>A0AAV9HQ30_9PEZI</name>
<feature type="region of interest" description="Disordered" evidence="1">
    <location>
        <begin position="543"/>
        <end position="640"/>
    </location>
</feature>
<feature type="compositionally biased region" description="Polar residues" evidence="1">
    <location>
        <begin position="628"/>
        <end position="639"/>
    </location>
</feature>
<feature type="compositionally biased region" description="Basic and acidic residues" evidence="1">
    <location>
        <begin position="563"/>
        <end position="572"/>
    </location>
</feature>
<accession>A0AAV9HQ30</accession>
<feature type="compositionally biased region" description="Basic and acidic residues" evidence="1">
    <location>
        <begin position="1"/>
        <end position="12"/>
    </location>
</feature>
<organism evidence="2 3">
    <name type="scientific">Cladorrhinum samala</name>
    <dbReference type="NCBI Taxonomy" id="585594"/>
    <lineage>
        <taxon>Eukaryota</taxon>
        <taxon>Fungi</taxon>
        <taxon>Dikarya</taxon>
        <taxon>Ascomycota</taxon>
        <taxon>Pezizomycotina</taxon>
        <taxon>Sordariomycetes</taxon>
        <taxon>Sordariomycetidae</taxon>
        <taxon>Sordariales</taxon>
        <taxon>Podosporaceae</taxon>
        <taxon>Cladorrhinum</taxon>
    </lineage>
</organism>
<feature type="compositionally biased region" description="Polar residues" evidence="1">
    <location>
        <begin position="812"/>
        <end position="832"/>
    </location>
</feature>